<evidence type="ECO:0000256" key="6">
    <source>
        <dbReference type="ARBA" id="ARBA00022670"/>
    </source>
</evidence>
<protein>
    <recommendedName>
        <fullName evidence="15">Peptidase M14 domain-containing protein</fullName>
    </recommendedName>
</protein>
<dbReference type="Gene3D" id="3.40.630.10">
    <property type="entry name" value="Zn peptidases"/>
    <property type="match status" value="1"/>
</dbReference>
<dbReference type="SUPFAM" id="SSF54897">
    <property type="entry name" value="Protease propeptides/inhibitors"/>
    <property type="match status" value="1"/>
</dbReference>
<gene>
    <name evidence="16" type="ORF">BN869_000011705_1</name>
</gene>
<evidence type="ECO:0000256" key="13">
    <source>
        <dbReference type="PROSITE-ProRule" id="PRU01379"/>
    </source>
</evidence>
<evidence type="ECO:0000256" key="4">
    <source>
        <dbReference type="ARBA" id="ARBA00005988"/>
    </source>
</evidence>
<keyword evidence="7 14" id="KW-0732">Signal</keyword>
<comment type="subcellular location">
    <subcellularLocation>
        <location evidence="3">Secreted</location>
    </subcellularLocation>
</comment>
<name>A0A0B7KJM5_BIOOC</name>
<dbReference type="GO" id="GO:0008270">
    <property type="term" value="F:zinc ion binding"/>
    <property type="evidence" value="ECO:0007669"/>
    <property type="project" value="InterPro"/>
</dbReference>
<evidence type="ECO:0000256" key="1">
    <source>
        <dbReference type="ARBA" id="ARBA00001947"/>
    </source>
</evidence>
<keyword evidence="9" id="KW-0862">Zinc</keyword>
<evidence type="ECO:0000256" key="3">
    <source>
        <dbReference type="ARBA" id="ARBA00004613"/>
    </source>
</evidence>
<dbReference type="SMART" id="SM00631">
    <property type="entry name" value="Zn_pept"/>
    <property type="match status" value="1"/>
</dbReference>
<organism evidence="16">
    <name type="scientific">Bionectria ochroleuca</name>
    <name type="common">Gliocladium roseum</name>
    <dbReference type="NCBI Taxonomy" id="29856"/>
    <lineage>
        <taxon>Eukaryota</taxon>
        <taxon>Fungi</taxon>
        <taxon>Dikarya</taxon>
        <taxon>Ascomycota</taxon>
        <taxon>Pezizomycotina</taxon>
        <taxon>Sordariomycetes</taxon>
        <taxon>Hypocreomycetidae</taxon>
        <taxon>Hypocreales</taxon>
        <taxon>Bionectriaceae</taxon>
        <taxon>Clonostachys</taxon>
    </lineage>
</organism>
<comment type="cofactor">
    <cofactor evidence="1">
        <name>Zn(2+)</name>
        <dbReference type="ChEBI" id="CHEBI:29105"/>
    </cofactor>
</comment>
<evidence type="ECO:0000256" key="8">
    <source>
        <dbReference type="ARBA" id="ARBA00022801"/>
    </source>
</evidence>
<dbReference type="PRINTS" id="PR00765">
    <property type="entry name" value="CRBOXYPTASEA"/>
</dbReference>
<evidence type="ECO:0000256" key="14">
    <source>
        <dbReference type="SAM" id="SignalP"/>
    </source>
</evidence>
<dbReference type="GO" id="GO:0006508">
    <property type="term" value="P:proteolysis"/>
    <property type="evidence" value="ECO:0007669"/>
    <property type="project" value="UniProtKB-KW"/>
</dbReference>
<dbReference type="PROSITE" id="PS52035">
    <property type="entry name" value="PEPTIDASE_M14"/>
    <property type="match status" value="1"/>
</dbReference>
<keyword evidence="12" id="KW-0865">Zymogen</keyword>
<dbReference type="CDD" id="cd03860">
    <property type="entry name" value="M14_CP_A-B_like"/>
    <property type="match status" value="1"/>
</dbReference>
<dbReference type="InterPro" id="IPR000834">
    <property type="entry name" value="Peptidase_M14"/>
</dbReference>
<feature type="active site" description="Proton donor/acceptor" evidence="13">
    <location>
        <position position="402"/>
    </location>
</feature>
<keyword evidence="8" id="KW-0378">Hydrolase</keyword>
<proteinExistence type="inferred from homology"/>
<evidence type="ECO:0000256" key="5">
    <source>
        <dbReference type="ARBA" id="ARBA00022525"/>
    </source>
</evidence>
<keyword evidence="10" id="KW-0843">Virulence</keyword>
<evidence type="ECO:0000256" key="7">
    <source>
        <dbReference type="ARBA" id="ARBA00022729"/>
    </source>
</evidence>
<evidence type="ECO:0000256" key="2">
    <source>
        <dbReference type="ARBA" id="ARBA00003091"/>
    </source>
</evidence>
<comment type="function">
    <text evidence="2">Extracellular metalloprotease that contributes to pathogenicity.</text>
</comment>
<keyword evidence="11" id="KW-0482">Metalloprotease</keyword>
<dbReference type="GO" id="GO:0005576">
    <property type="term" value="C:extracellular region"/>
    <property type="evidence" value="ECO:0007669"/>
    <property type="project" value="UniProtKB-SubCell"/>
</dbReference>
<dbReference type="EMBL" id="CDPU01000055">
    <property type="protein sequence ID" value="CEO55647.1"/>
    <property type="molecule type" value="Genomic_DNA"/>
</dbReference>
<dbReference type="Pfam" id="PF00246">
    <property type="entry name" value="Peptidase_M14"/>
    <property type="match status" value="1"/>
</dbReference>
<dbReference type="AlphaFoldDB" id="A0A0B7KJM5"/>
<comment type="similarity">
    <text evidence="4 13">Belongs to the peptidase M14 family.</text>
</comment>
<feature type="domain" description="Peptidase M14" evidence="15">
    <location>
        <begin position="126"/>
        <end position="438"/>
    </location>
</feature>
<accession>A0A0B7KJM5</accession>
<keyword evidence="6" id="KW-0645">Protease</keyword>
<evidence type="ECO:0000256" key="12">
    <source>
        <dbReference type="ARBA" id="ARBA00023145"/>
    </source>
</evidence>
<reference evidence="16" key="1">
    <citation type="submission" date="2015-01" db="EMBL/GenBank/DDBJ databases">
        <authorList>
            <person name="Durling Mikael"/>
        </authorList>
    </citation>
    <scope>NUCLEOTIDE SEQUENCE</scope>
</reference>
<feature type="signal peptide" evidence="14">
    <location>
        <begin position="1"/>
        <end position="19"/>
    </location>
</feature>
<evidence type="ECO:0000256" key="11">
    <source>
        <dbReference type="ARBA" id="ARBA00023049"/>
    </source>
</evidence>
<dbReference type="GO" id="GO:0004181">
    <property type="term" value="F:metallocarboxypeptidase activity"/>
    <property type="evidence" value="ECO:0007669"/>
    <property type="project" value="InterPro"/>
</dbReference>
<feature type="chain" id="PRO_5002118707" description="Peptidase M14 domain-containing protein" evidence="14">
    <location>
        <begin position="20"/>
        <end position="441"/>
    </location>
</feature>
<dbReference type="SUPFAM" id="SSF53187">
    <property type="entry name" value="Zn-dependent exopeptidases"/>
    <property type="match status" value="1"/>
</dbReference>
<keyword evidence="5" id="KW-0964">Secreted</keyword>
<dbReference type="FunFam" id="3.40.630.10:FF:000165">
    <property type="entry name" value="Glucan 1,4-alpha-glucosidase, putative"/>
    <property type="match status" value="1"/>
</dbReference>
<dbReference type="PANTHER" id="PTHR11705:SF143">
    <property type="entry name" value="SLL0236 PROTEIN"/>
    <property type="match status" value="1"/>
</dbReference>
<evidence type="ECO:0000313" key="16">
    <source>
        <dbReference type="EMBL" id="CEO55647.1"/>
    </source>
</evidence>
<dbReference type="PANTHER" id="PTHR11705">
    <property type="entry name" value="PROTEASE FAMILY M14 CARBOXYPEPTIDASE A,B"/>
    <property type="match status" value="1"/>
</dbReference>
<evidence type="ECO:0000259" key="15">
    <source>
        <dbReference type="PROSITE" id="PS52035"/>
    </source>
</evidence>
<evidence type="ECO:0000256" key="10">
    <source>
        <dbReference type="ARBA" id="ARBA00023026"/>
    </source>
</evidence>
<evidence type="ECO:0000256" key="9">
    <source>
        <dbReference type="ARBA" id="ARBA00022833"/>
    </source>
</evidence>
<sequence length="441" mass="49568">MKLLASAVGLASVVSTSLASPTESISSRDTRISYDGHHVYRINTNTQKDIEGVKAKFAHLPTLQSHNSFEVVVPPNEVHAVEDLGLNIRLLSDDLGAQIRAEAVQPTYKRELSKKGELPNLSWFESYHAYEDHLTYWDDLQAAFPNNSEKINLGQSYEGRDLYAFHLWGDEGNSEEKPIIYWHGTVHAREWITTMVVEYLTYQLIDGYTSGDANVTSFLNYYDFWIVPFHNPDGFKYTQTTNRLWRKSRQPRSNTTCIGTDLNRNWDYTWYLDPEGGGSVSTNPCSETFKGLGPGDTPENIVLSALSKKLAATGQGIRSYIDWHSYSQLILTPWGWSCAPEDLPATLPRMREVGEGVANAIRAVDGKEFIVGPACEVLYSSTGTGRDYHHGVLAANHSWSLELRPTSSGEGGFILPPEQIWPSVREQWAGQLWMLDEIKND</sequence>